<dbReference type="PANTHER" id="PTHR30576">
    <property type="entry name" value="COLANIC BIOSYNTHESIS UDP-GLUCOSE LIPID CARRIER TRANSFERASE"/>
    <property type="match status" value="1"/>
</dbReference>
<evidence type="ECO:0000256" key="8">
    <source>
        <dbReference type="ARBA" id="ARBA00023169"/>
    </source>
</evidence>
<keyword evidence="5 9" id="KW-0812">Transmembrane</keyword>
<evidence type="ECO:0000256" key="1">
    <source>
        <dbReference type="ARBA" id="ARBA00004236"/>
    </source>
</evidence>
<dbReference type="AlphaFoldDB" id="A0A371X203"/>
<keyword evidence="7 9" id="KW-0472">Membrane</keyword>
<keyword evidence="3" id="KW-1003">Cell membrane</keyword>
<reference evidence="12" key="1">
    <citation type="submission" date="2018-08" db="EMBL/GenBank/DDBJ databases">
        <authorList>
            <person name="Im W.T."/>
        </authorList>
    </citation>
    <scope>NUCLEOTIDE SEQUENCE [LARGE SCALE GENOMIC DNA]</scope>
    <source>
        <strain evidence="12">LA-28</strain>
    </source>
</reference>
<evidence type="ECO:0000256" key="9">
    <source>
        <dbReference type="SAM" id="Phobius"/>
    </source>
</evidence>
<dbReference type="GO" id="GO:0005886">
    <property type="term" value="C:plasma membrane"/>
    <property type="evidence" value="ECO:0007669"/>
    <property type="project" value="UniProtKB-SubCell"/>
</dbReference>
<feature type="domain" description="Bacterial sugar transferase" evidence="10">
    <location>
        <begin position="33"/>
        <end position="221"/>
    </location>
</feature>
<evidence type="ECO:0000313" key="11">
    <source>
        <dbReference type="EMBL" id="RFC63260.1"/>
    </source>
</evidence>
<accession>A0A371X203</accession>
<dbReference type="InterPro" id="IPR003362">
    <property type="entry name" value="Bact_transf"/>
</dbReference>
<evidence type="ECO:0000313" key="12">
    <source>
        <dbReference type="Proteomes" id="UP000262379"/>
    </source>
</evidence>
<comment type="subcellular location">
    <subcellularLocation>
        <location evidence="1">Cell membrane</location>
    </subcellularLocation>
</comment>
<dbReference type="Proteomes" id="UP000262379">
    <property type="component" value="Unassembled WGS sequence"/>
</dbReference>
<feature type="transmembrane region" description="Helical" evidence="9">
    <location>
        <begin position="38"/>
        <end position="59"/>
    </location>
</feature>
<dbReference type="RefSeq" id="WP_116625830.1">
    <property type="nucleotide sequence ID" value="NZ_QURN01000028.1"/>
</dbReference>
<keyword evidence="6 9" id="KW-1133">Transmembrane helix</keyword>
<evidence type="ECO:0000256" key="4">
    <source>
        <dbReference type="ARBA" id="ARBA00022679"/>
    </source>
</evidence>
<dbReference type="EMBL" id="QURN01000028">
    <property type="protein sequence ID" value="RFC63260.1"/>
    <property type="molecule type" value="Genomic_DNA"/>
</dbReference>
<evidence type="ECO:0000259" key="10">
    <source>
        <dbReference type="Pfam" id="PF02397"/>
    </source>
</evidence>
<keyword evidence="8" id="KW-0270">Exopolysaccharide synthesis</keyword>
<comment type="similarity">
    <text evidence="2">Belongs to the bacterial sugar transferase family.</text>
</comment>
<dbReference type="GO" id="GO:0016780">
    <property type="term" value="F:phosphotransferase activity, for other substituted phosphate groups"/>
    <property type="evidence" value="ECO:0007669"/>
    <property type="project" value="TreeGrafter"/>
</dbReference>
<sequence>MSGAHSETLPLELHAGTSLSGSARRWSIYPAVKRAFDIAATIAIAPVALPLVGVSALLVSRDGSSPFYSQSRLGKNGKEFRIWKLRTMVPDADKVLSSYLEANPEAKAEWNAHQKLKKDPRITRVGRFLRKYSIDEFPQLFNVFNGDMSLVGPRPMCPDQRGQYPGTAYFELRPGMTGLWQISERHQSTFAERATYDNRYAAALSLATDLRILVMTPLVVLRGTGL</sequence>
<evidence type="ECO:0000256" key="5">
    <source>
        <dbReference type="ARBA" id="ARBA00022692"/>
    </source>
</evidence>
<dbReference type="PANTHER" id="PTHR30576:SF4">
    <property type="entry name" value="UNDECAPRENYL-PHOSPHATE GALACTOSE PHOSPHOTRANSFERASE"/>
    <property type="match status" value="1"/>
</dbReference>
<evidence type="ECO:0000256" key="7">
    <source>
        <dbReference type="ARBA" id="ARBA00023136"/>
    </source>
</evidence>
<evidence type="ECO:0000256" key="3">
    <source>
        <dbReference type="ARBA" id="ARBA00022475"/>
    </source>
</evidence>
<comment type="caution">
    <text evidence="11">The sequence shown here is derived from an EMBL/GenBank/DDBJ whole genome shotgun (WGS) entry which is preliminary data.</text>
</comment>
<evidence type="ECO:0000256" key="6">
    <source>
        <dbReference type="ARBA" id="ARBA00022989"/>
    </source>
</evidence>
<keyword evidence="12" id="KW-1185">Reference proteome</keyword>
<name>A0A371X203_9HYPH</name>
<organism evidence="11 12">
    <name type="scientific">Mesorhizobium denitrificans</name>
    <dbReference type="NCBI Taxonomy" id="2294114"/>
    <lineage>
        <taxon>Bacteria</taxon>
        <taxon>Pseudomonadati</taxon>
        <taxon>Pseudomonadota</taxon>
        <taxon>Alphaproteobacteria</taxon>
        <taxon>Hyphomicrobiales</taxon>
        <taxon>Phyllobacteriaceae</taxon>
        <taxon>Mesorhizobium</taxon>
    </lineage>
</organism>
<gene>
    <name evidence="11" type="ORF">DY251_20810</name>
</gene>
<protein>
    <submittedName>
        <fullName evidence="11">Sugar transferase</fullName>
    </submittedName>
</protein>
<keyword evidence="4 11" id="KW-0808">Transferase</keyword>
<dbReference type="Pfam" id="PF02397">
    <property type="entry name" value="Bac_transf"/>
    <property type="match status" value="1"/>
</dbReference>
<evidence type="ECO:0000256" key="2">
    <source>
        <dbReference type="ARBA" id="ARBA00006464"/>
    </source>
</evidence>
<proteinExistence type="inferred from homology"/>
<dbReference type="GO" id="GO:0000271">
    <property type="term" value="P:polysaccharide biosynthetic process"/>
    <property type="evidence" value="ECO:0007669"/>
    <property type="project" value="UniProtKB-KW"/>
</dbReference>